<protein>
    <recommendedName>
        <fullName evidence="2">Clr5 domain-containing protein</fullName>
    </recommendedName>
</protein>
<dbReference type="RefSeq" id="XP_070893838.1">
    <property type="nucleotide sequence ID" value="XM_071037375.1"/>
</dbReference>
<organism evidence="3 4">
    <name type="scientific">Aspergillus pseudodeflectus</name>
    <dbReference type="NCBI Taxonomy" id="176178"/>
    <lineage>
        <taxon>Eukaryota</taxon>
        <taxon>Fungi</taxon>
        <taxon>Dikarya</taxon>
        <taxon>Ascomycota</taxon>
        <taxon>Pezizomycotina</taxon>
        <taxon>Eurotiomycetes</taxon>
        <taxon>Eurotiomycetidae</taxon>
        <taxon>Eurotiales</taxon>
        <taxon>Aspergillaceae</taxon>
        <taxon>Aspergillus</taxon>
        <taxon>Aspergillus subgen. Nidulantes</taxon>
    </lineage>
</organism>
<feature type="compositionally biased region" description="Basic and acidic residues" evidence="1">
    <location>
        <begin position="102"/>
        <end position="116"/>
    </location>
</feature>
<accession>A0ABR4JKF3</accession>
<evidence type="ECO:0000259" key="2">
    <source>
        <dbReference type="Pfam" id="PF14420"/>
    </source>
</evidence>
<reference evidence="3 4" key="1">
    <citation type="submission" date="2024-07" db="EMBL/GenBank/DDBJ databases">
        <title>Section-level genome sequencing and comparative genomics of Aspergillus sections Usti and Cavernicolus.</title>
        <authorList>
            <consortium name="Lawrence Berkeley National Laboratory"/>
            <person name="Nybo J.L."/>
            <person name="Vesth T.C."/>
            <person name="Theobald S."/>
            <person name="Frisvad J.C."/>
            <person name="Larsen T.O."/>
            <person name="Kjaerboelling I."/>
            <person name="Rothschild-Mancinelli K."/>
            <person name="Lyhne E.K."/>
            <person name="Kogle M.E."/>
            <person name="Barry K."/>
            <person name="Clum A."/>
            <person name="Na H."/>
            <person name="Ledsgaard L."/>
            <person name="Lin J."/>
            <person name="Lipzen A."/>
            <person name="Kuo A."/>
            <person name="Riley R."/>
            <person name="Mondo S."/>
            <person name="LaButti K."/>
            <person name="Haridas S."/>
            <person name="Pangalinan J."/>
            <person name="Salamov A.A."/>
            <person name="Simmons B.A."/>
            <person name="Magnuson J.K."/>
            <person name="Chen J."/>
            <person name="Drula E."/>
            <person name="Henrissat B."/>
            <person name="Wiebenga A."/>
            <person name="Lubbers R.J."/>
            <person name="Gomes A.C."/>
            <person name="Macurrencykelacurrency M.R."/>
            <person name="Stajich J."/>
            <person name="Grigoriev I.V."/>
            <person name="Mortensen U.H."/>
            <person name="De vries R.P."/>
            <person name="Baker S.E."/>
            <person name="Andersen M.R."/>
        </authorList>
    </citation>
    <scope>NUCLEOTIDE SEQUENCE [LARGE SCALE GENOMIC DNA]</scope>
    <source>
        <strain evidence="3 4">CBS 756.74</strain>
    </source>
</reference>
<feature type="compositionally biased region" description="Polar residues" evidence="1">
    <location>
        <begin position="86"/>
        <end position="98"/>
    </location>
</feature>
<feature type="compositionally biased region" description="Polar residues" evidence="1">
    <location>
        <begin position="117"/>
        <end position="129"/>
    </location>
</feature>
<proteinExistence type="predicted"/>
<feature type="region of interest" description="Disordered" evidence="1">
    <location>
        <begin position="45"/>
        <end position="129"/>
    </location>
</feature>
<sequence length="306" mass="34412">MRSAISPDIWETKRMLITKLYKDEWPLKQVIKLVQTTDFHPSESQLRSRLKKWHITKPSRSKYDGSRRLSGAKKNERKRLLEAQPTLPSTSHTLQSHQIPPRTDENDSFSEVRSETSRVSIPEMSTSPTGHYILPSSPAHDEPLYGPNTVVAPSTPITPVFYGMDESNREPNDASHTTYLRPPEVTSVPMTNTVPAPYLPPGHLGSFTKLTEINPLSLVDHPQGDCVGYPATHFIPPDHPFPLHSKQHPEGPLVMPETPAAILDGSQVSPWLLNYQIPSLADIYPDSHSYFQDYTQPLAPPIYQTM</sequence>
<comment type="caution">
    <text evidence="3">The sequence shown here is derived from an EMBL/GenBank/DDBJ whole genome shotgun (WGS) entry which is preliminary data.</text>
</comment>
<evidence type="ECO:0000256" key="1">
    <source>
        <dbReference type="SAM" id="MobiDB-lite"/>
    </source>
</evidence>
<name>A0ABR4JKF3_9EURO</name>
<feature type="domain" description="Clr5" evidence="2">
    <location>
        <begin position="7"/>
        <end position="57"/>
    </location>
</feature>
<dbReference type="GeneID" id="98152539"/>
<gene>
    <name evidence="3" type="ORF">BJX68DRAFT_190776</name>
</gene>
<keyword evidence="4" id="KW-1185">Reference proteome</keyword>
<evidence type="ECO:0000313" key="4">
    <source>
        <dbReference type="Proteomes" id="UP001610444"/>
    </source>
</evidence>
<dbReference type="EMBL" id="JBFXLR010000069">
    <property type="protein sequence ID" value="KAL2840029.1"/>
    <property type="molecule type" value="Genomic_DNA"/>
</dbReference>
<feature type="compositionally biased region" description="Basic residues" evidence="1">
    <location>
        <begin position="48"/>
        <end position="60"/>
    </location>
</feature>
<dbReference type="Proteomes" id="UP001610444">
    <property type="component" value="Unassembled WGS sequence"/>
</dbReference>
<dbReference type="InterPro" id="IPR025676">
    <property type="entry name" value="Clr5_dom"/>
</dbReference>
<evidence type="ECO:0000313" key="3">
    <source>
        <dbReference type="EMBL" id="KAL2840029.1"/>
    </source>
</evidence>
<dbReference type="Pfam" id="PF14420">
    <property type="entry name" value="Clr5"/>
    <property type="match status" value="1"/>
</dbReference>